<dbReference type="KEGG" id="mgal:NCTC10186_00362"/>
<keyword evidence="5 7" id="KW-0676">Redox-active center</keyword>
<evidence type="ECO:0000256" key="1">
    <source>
        <dbReference type="ARBA" id="ARBA00008987"/>
    </source>
</evidence>
<dbReference type="InterPro" id="IPR013766">
    <property type="entry name" value="Thioredoxin_domain"/>
</dbReference>
<dbReference type="GO" id="GO:0005829">
    <property type="term" value="C:cytosol"/>
    <property type="evidence" value="ECO:0007669"/>
    <property type="project" value="TreeGrafter"/>
</dbReference>
<dbReference type="PANTHER" id="PTHR45663">
    <property type="entry name" value="GEO12009P1"/>
    <property type="match status" value="1"/>
</dbReference>
<comment type="similarity">
    <text evidence="1 6">Belongs to the thioredoxin family.</text>
</comment>
<dbReference type="RefSeq" id="WP_119572361.1">
    <property type="nucleotide sequence ID" value="NZ_LR215031.1"/>
</dbReference>
<keyword evidence="2" id="KW-0813">Transport</keyword>
<name>A0A449AZH5_9BACT</name>
<dbReference type="PROSITE" id="PS51352">
    <property type="entry name" value="THIOREDOXIN_2"/>
    <property type="match status" value="1"/>
</dbReference>
<dbReference type="Pfam" id="PF00085">
    <property type="entry name" value="Thioredoxin"/>
    <property type="match status" value="1"/>
</dbReference>
<dbReference type="PANTHER" id="PTHR45663:SF11">
    <property type="entry name" value="GEO12009P1"/>
    <property type="match status" value="1"/>
</dbReference>
<keyword evidence="4 7" id="KW-1015">Disulfide bond</keyword>
<dbReference type="KEGG" id="mgal:NCTC10186_00108"/>
<organism evidence="10 11">
    <name type="scientific">Mycoplasmopsis gallopavonis</name>
    <dbReference type="NCBI Taxonomy" id="76629"/>
    <lineage>
        <taxon>Bacteria</taxon>
        <taxon>Bacillati</taxon>
        <taxon>Mycoplasmatota</taxon>
        <taxon>Mycoplasmoidales</taxon>
        <taxon>Metamycoplasmataceae</taxon>
        <taxon>Mycoplasmopsis</taxon>
    </lineage>
</organism>
<dbReference type="Proteomes" id="UP000289862">
    <property type="component" value="Chromosome"/>
</dbReference>
<feature type="domain" description="Thioredoxin" evidence="8">
    <location>
        <begin position="1"/>
        <end position="101"/>
    </location>
</feature>
<dbReference type="EMBL" id="LR215031">
    <property type="protein sequence ID" value="VEU72643.1"/>
    <property type="molecule type" value="Genomic_DNA"/>
</dbReference>
<proteinExistence type="inferred from homology"/>
<dbReference type="EMBL" id="LR215031">
    <property type="protein sequence ID" value="VEU72887.1"/>
    <property type="molecule type" value="Genomic_DNA"/>
</dbReference>
<dbReference type="CDD" id="cd02947">
    <property type="entry name" value="TRX_family"/>
    <property type="match status" value="1"/>
</dbReference>
<keyword evidence="3" id="KW-0249">Electron transport</keyword>
<evidence type="ECO:0000256" key="3">
    <source>
        <dbReference type="ARBA" id="ARBA00022982"/>
    </source>
</evidence>
<dbReference type="GO" id="GO:0045454">
    <property type="term" value="P:cell redox homeostasis"/>
    <property type="evidence" value="ECO:0007669"/>
    <property type="project" value="TreeGrafter"/>
</dbReference>
<dbReference type="GO" id="GO:0015035">
    <property type="term" value="F:protein-disulfide reductase activity"/>
    <property type="evidence" value="ECO:0007669"/>
    <property type="project" value="InterPro"/>
</dbReference>
<sequence>MLKDVTKKELLENLGKGLQLVVFYADWCGPCRMFKGSLEELSEKDGVSIFRVNIDNERELAIEHNVSSIPYMVVYFDGKPVKTSLGYKPYEALKEELAAYL</sequence>
<dbReference type="SUPFAM" id="SSF52833">
    <property type="entry name" value="Thioredoxin-like"/>
    <property type="match status" value="1"/>
</dbReference>
<evidence type="ECO:0000256" key="7">
    <source>
        <dbReference type="PIRSR" id="PIRSR000077-4"/>
    </source>
</evidence>
<accession>A0A449AZH5</accession>
<evidence type="ECO:0000313" key="9">
    <source>
        <dbReference type="EMBL" id="VEU72643.1"/>
    </source>
</evidence>
<dbReference type="OrthoDB" id="9790390at2"/>
<evidence type="ECO:0000313" key="10">
    <source>
        <dbReference type="EMBL" id="VEU72887.1"/>
    </source>
</evidence>
<dbReference type="InterPro" id="IPR005746">
    <property type="entry name" value="Thioredoxin"/>
</dbReference>
<reference evidence="10 11" key="1">
    <citation type="submission" date="2019-01" db="EMBL/GenBank/DDBJ databases">
        <authorList>
            <consortium name="Pathogen Informatics"/>
        </authorList>
    </citation>
    <scope>NUCLEOTIDE SEQUENCE [LARGE SCALE GENOMIC DNA]</scope>
    <source>
        <strain evidence="10 11">NCTC10186</strain>
    </source>
</reference>
<dbReference type="InterPro" id="IPR036249">
    <property type="entry name" value="Thioredoxin-like_sf"/>
</dbReference>
<gene>
    <name evidence="10" type="primary">MCYN0819_2</name>
    <name evidence="9" type="synonym">MCYN0819_1</name>
    <name evidence="9" type="ORF">NCTC10186_00108</name>
    <name evidence="10" type="ORF">NCTC10186_00362</name>
</gene>
<feature type="disulfide bond" description="Redox-active" evidence="7">
    <location>
        <begin position="28"/>
        <end position="31"/>
    </location>
</feature>
<evidence type="ECO:0000256" key="4">
    <source>
        <dbReference type="ARBA" id="ARBA00023157"/>
    </source>
</evidence>
<evidence type="ECO:0000256" key="2">
    <source>
        <dbReference type="ARBA" id="ARBA00022448"/>
    </source>
</evidence>
<evidence type="ECO:0000259" key="8">
    <source>
        <dbReference type="PROSITE" id="PS51352"/>
    </source>
</evidence>
<dbReference type="PROSITE" id="PS00194">
    <property type="entry name" value="THIOREDOXIN_1"/>
    <property type="match status" value="1"/>
</dbReference>
<evidence type="ECO:0000256" key="5">
    <source>
        <dbReference type="ARBA" id="ARBA00023284"/>
    </source>
</evidence>
<keyword evidence="11" id="KW-1185">Reference proteome</keyword>
<evidence type="ECO:0000313" key="11">
    <source>
        <dbReference type="Proteomes" id="UP000289862"/>
    </source>
</evidence>
<dbReference type="AlphaFoldDB" id="A0A449AZH5"/>
<dbReference type="InterPro" id="IPR017937">
    <property type="entry name" value="Thioredoxin_CS"/>
</dbReference>
<dbReference type="PIRSF" id="PIRSF000077">
    <property type="entry name" value="Thioredoxin"/>
    <property type="match status" value="1"/>
</dbReference>
<dbReference type="Gene3D" id="3.40.30.10">
    <property type="entry name" value="Glutaredoxin"/>
    <property type="match status" value="1"/>
</dbReference>
<evidence type="ECO:0000256" key="6">
    <source>
        <dbReference type="PIRNR" id="PIRNR000077"/>
    </source>
</evidence>
<protein>
    <recommendedName>
        <fullName evidence="6">Thioredoxin</fullName>
    </recommendedName>
</protein>